<dbReference type="PRINTS" id="PR01806">
    <property type="entry name" value="VIRFACTRMVIN"/>
</dbReference>
<feature type="transmembrane region" description="Helical" evidence="8">
    <location>
        <begin position="468"/>
        <end position="487"/>
    </location>
</feature>
<evidence type="ECO:0000256" key="5">
    <source>
        <dbReference type="ARBA" id="ARBA00022984"/>
    </source>
</evidence>
<comment type="subcellular location">
    <subcellularLocation>
        <location evidence="1">Cell membrane</location>
        <topology evidence="1">Multi-pass membrane protein</topology>
    </subcellularLocation>
</comment>
<dbReference type="EMBL" id="UAPQ01000009">
    <property type="protein sequence ID" value="SPT54168.1"/>
    <property type="molecule type" value="Genomic_DNA"/>
</dbReference>
<reference evidence="9 10" key="1">
    <citation type="submission" date="2018-06" db="EMBL/GenBank/DDBJ databases">
        <authorList>
            <consortium name="Pathogen Informatics"/>
            <person name="Doyle S."/>
        </authorList>
    </citation>
    <scope>NUCLEOTIDE SEQUENCE [LARGE SCALE GENOMIC DNA]</scope>
    <source>
        <strain evidence="9 10">NCTC11535</strain>
    </source>
</reference>
<feature type="transmembrane region" description="Helical" evidence="8">
    <location>
        <begin position="291"/>
        <end position="309"/>
    </location>
</feature>
<evidence type="ECO:0000256" key="7">
    <source>
        <dbReference type="ARBA" id="ARBA00023136"/>
    </source>
</evidence>
<dbReference type="Proteomes" id="UP000250006">
    <property type="component" value="Unassembled WGS sequence"/>
</dbReference>
<evidence type="ECO:0000256" key="2">
    <source>
        <dbReference type="ARBA" id="ARBA00022475"/>
    </source>
</evidence>
<organism evidence="9 10">
    <name type="scientific">Actinomyces bovis</name>
    <dbReference type="NCBI Taxonomy" id="1658"/>
    <lineage>
        <taxon>Bacteria</taxon>
        <taxon>Bacillati</taxon>
        <taxon>Actinomycetota</taxon>
        <taxon>Actinomycetes</taxon>
        <taxon>Actinomycetales</taxon>
        <taxon>Actinomycetaceae</taxon>
        <taxon>Actinomyces</taxon>
    </lineage>
</organism>
<proteinExistence type="predicted"/>
<feature type="transmembrane region" description="Helical" evidence="8">
    <location>
        <begin position="142"/>
        <end position="163"/>
    </location>
</feature>
<keyword evidence="6 8" id="KW-1133">Transmembrane helix</keyword>
<keyword evidence="5" id="KW-0573">Peptidoglycan synthesis</keyword>
<dbReference type="Pfam" id="PF03023">
    <property type="entry name" value="MurJ"/>
    <property type="match status" value="1"/>
</dbReference>
<evidence type="ECO:0000256" key="4">
    <source>
        <dbReference type="ARBA" id="ARBA00022960"/>
    </source>
</evidence>
<feature type="transmembrane region" description="Helical" evidence="8">
    <location>
        <begin position="246"/>
        <end position="271"/>
    </location>
</feature>
<dbReference type="RefSeq" id="WP_111837063.1">
    <property type="nucleotide sequence ID" value="NZ_UAPQ01000009.1"/>
</dbReference>
<feature type="transmembrane region" description="Helical" evidence="8">
    <location>
        <begin position="433"/>
        <end position="456"/>
    </location>
</feature>
<protein>
    <submittedName>
        <fullName evidence="9">Integral membrane protein MviN</fullName>
    </submittedName>
</protein>
<feature type="transmembrane region" description="Helical" evidence="8">
    <location>
        <begin position="99"/>
        <end position="122"/>
    </location>
</feature>
<evidence type="ECO:0000256" key="8">
    <source>
        <dbReference type="SAM" id="Phobius"/>
    </source>
</evidence>
<feature type="transmembrane region" description="Helical" evidence="8">
    <location>
        <begin position="203"/>
        <end position="225"/>
    </location>
</feature>
<feature type="transmembrane region" description="Helical" evidence="8">
    <location>
        <begin position="170"/>
        <end position="191"/>
    </location>
</feature>
<evidence type="ECO:0000256" key="6">
    <source>
        <dbReference type="ARBA" id="ARBA00022989"/>
    </source>
</evidence>
<evidence type="ECO:0000256" key="3">
    <source>
        <dbReference type="ARBA" id="ARBA00022692"/>
    </source>
</evidence>
<keyword evidence="4" id="KW-0133">Cell shape</keyword>
<comment type="caution">
    <text evidence="9">The sequence shown here is derived from an EMBL/GenBank/DDBJ whole genome shotgun (WGS) entry which is preliminary data.</text>
</comment>
<feature type="transmembrane region" description="Helical" evidence="8">
    <location>
        <begin position="493"/>
        <end position="518"/>
    </location>
</feature>
<feature type="transmembrane region" description="Helical" evidence="8">
    <location>
        <begin position="364"/>
        <end position="386"/>
    </location>
</feature>
<keyword evidence="7 8" id="KW-0472">Membrane</keyword>
<dbReference type="InterPro" id="IPR051050">
    <property type="entry name" value="Lipid_II_flippase_MurJ/MviN"/>
</dbReference>
<dbReference type="PANTHER" id="PTHR47019:SF1">
    <property type="entry name" value="LIPID II FLIPPASE MURJ"/>
    <property type="match status" value="1"/>
</dbReference>
<gene>
    <name evidence="9" type="primary">murJ_1</name>
    <name evidence="9" type="ORF">NCTC11535_01872</name>
</gene>
<keyword evidence="2" id="KW-1003">Cell membrane</keyword>
<keyword evidence="3 8" id="KW-0812">Transmembrane</keyword>
<keyword evidence="10" id="KW-1185">Reference proteome</keyword>
<feature type="transmembrane region" description="Helical" evidence="8">
    <location>
        <begin position="398"/>
        <end position="421"/>
    </location>
</feature>
<accession>A0ABY1VPW3</accession>
<evidence type="ECO:0000256" key="1">
    <source>
        <dbReference type="ARBA" id="ARBA00004651"/>
    </source>
</evidence>
<feature type="transmembrane region" description="Helical" evidence="8">
    <location>
        <begin position="330"/>
        <end position="352"/>
    </location>
</feature>
<evidence type="ECO:0000313" key="9">
    <source>
        <dbReference type="EMBL" id="SPT54168.1"/>
    </source>
</evidence>
<sequence>MNSMPGGRRVPGPKGAAAVGSVAGLTLISRALGFLRWVVQATTVGAGTVAGAYATANQVPNVLYEVVVGGALASTVVPLLASAAYGATPERSARVASGLLGVVMLVLVPAAAILALAAGPIAELLPVSVDADAVLQRELVTSFLRMFALQVPLYGLGVVLTGVLQAHHSFTWPALAPVLSSLVVMATYGLYGQLRDSSPQTALLLLGWGTTAGVAALSLPLLIPIRQLGIRLRPALGLAREDRRRALSLAGAGAWTLLAQQASVLVVLALARSGGTSGTVAVYQYTQAVYLLPYAVLAVPVATVLYPRLSAAFSGAGPDAGKAQALAARGTALVTAVACAGAAALVAASAGAERFFNQLTEVDGMGWALVALAPAVLGFSLLHQLTRVLFAAHRSRQAALAASLGWLVVIGASALAVRLLAPGGGAGSATLLALSLGLSAGMLVAAGALIWLLALYVGAATLKPIWRCLGVCLPVAALGGYLARLLTLALSGAWLMILMALLLAIAVAGLVLAAGHLAQPGLFAILGRGSRTAADEERREKEPAL</sequence>
<evidence type="ECO:0000313" key="10">
    <source>
        <dbReference type="Proteomes" id="UP000250006"/>
    </source>
</evidence>
<dbReference type="InterPro" id="IPR004268">
    <property type="entry name" value="MurJ"/>
</dbReference>
<dbReference type="PANTHER" id="PTHR47019">
    <property type="entry name" value="LIPID II FLIPPASE MURJ"/>
    <property type="match status" value="1"/>
</dbReference>
<feature type="transmembrane region" description="Helical" evidence="8">
    <location>
        <begin position="62"/>
        <end position="87"/>
    </location>
</feature>
<name>A0ABY1VPW3_9ACTO</name>